<dbReference type="AlphaFoldDB" id="A0A2G1XE01"/>
<dbReference type="RefSeq" id="WP_099201416.1">
    <property type="nucleotide sequence ID" value="NZ_NHZO01000154.1"/>
</dbReference>
<comment type="caution">
    <text evidence="1">The sequence shown here is derived from an EMBL/GenBank/DDBJ whole genome shotgun (WGS) entry which is preliminary data.</text>
</comment>
<name>A0A2G1XE01_STRCJ</name>
<sequence length="165" mass="18460">MAGIPDHIKALAELSPVEDLLLAILRKGLPGIRVKSLIDRHEQFPLVLVRRDPTFGQWAADTRFTDAARVVVNCFAEDPDGDSDAAILSEAVRVVLRDSWLNHEVVPGRGHITRVDMNSSPRRASDWATATGPVQYADLPTGVWRYESVYDIQIRKPRTRPFPLP</sequence>
<evidence type="ECO:0000313" key="2">
    <source>
        <dbReference type="Proteomes" id="UP000222531"/>
    </source>
</evidence>
<evidence type="ECO:0000313" key="1">
    <source>
        <dbReference type="EMBL" id="PHQ49474.1"/>
    </source>
</evidence>
<keyword evidence="2" id="KW-1185">Reference proteome</keyword>
<proteinExistence type="predicted"/>
<dbReference type="Proteomes" id="UP000222531">
    <property type="component" value="Unassembled WGS sequence"/>
</dbReference>
<accession>A0A2G1XE01</accession>
<reference evidence="1 2" key="1">
    <citation type="journal article" date="2017" name="Biochemistry">
        <title>Identification of the Biosynthetic Pathway for the Antibiotic Bicyclomycin.</title>
        <authorList>
            <person name="Patteson J."/>
            <person name="Cai W."/>
            <person name="Johnson R.A."/>
            <person name="Santa Maria K."/>
            <person name="Li B."/>
        </authorList>
    </citation>
    <scope>NUCLEOTIDE SEQUENCE [LARGE SCALE GENOMIC DNA]</scope>
    <source>
        <strain evidence="1 2">ATCC 21532</strain>
    </source>
</reference>
<protein>
    <recommendedName>
        <fullName evidence="3">Tail terminator</fullName>
    </recommendedName>
</protein>
<gene>
    <name evidence="1" type="ORF">BLA24_25900</name>
</gene>
<dbReference type="EMBL" id="NHZO01000154">
    <property type="protein sequence ID" value="PHQ49474.1"/>
    <property type="molecule type" value="Genomic_DNA"/>
</dbReference>
<dbReference type="OrthoDB" id="5145269at2"/>
<organism evidence="1 2">
    <name type="scientific">Streptomyces cinnamoneus</name>
    <name type="common">Streptoverticillium cinnamoneum</name>
    <dbReference type="NCBI Taxonomy" id="53446"/>
    <lineage>
        <taxon>Bacteria</taxon>
        <taxon>Bacillati</taxon>
        <taxon>Actinomycetota</taxon>
        <taxon>Actinomycetes</taxon>
        <taxon>Kitasatosporales</taxon>
        <taxon>Streptomycetaceae</taxon>
        <taxon>Streptomyces</taxon>
        <taxon>Streptomyces cinnamoneus group</taxon>
    </lineage>
</organism>
<evidence type="ECO:0008006" key="3">
    <source>
        <dbReference type="Google" id="ProtNLM"/>
    </source>
</evidence>